<organism evidence="1 2">
    <name type="scientific">Dibothriocephalus latus</name>
    <name type="common">Fish tapeworm</name>
    <name type="synonym">Diphyllobothrium latum</name>
    <dbReference type="NCBI Taxonomy" id="60516"/>
    <lineage>
        <taxon>Eukaryota</taxon>
        <taxon>Metazoa</taxon>
        <taxon>Spiralia</taxon>
        <taxon>Lophotrochozoa</taxon>
        <taxon>Platyhelminthes</taxon>
        <taxon>Cestoda</taxon>
        <taxon>Eucestoda</taxon>
        <taxon>Diphyllobothriidea</taxon>
        <taxon>Diphyllobothriidae</taxon>
        <taxon>Dibothriocephalus</taxon>
    </lineage>
</organism>
<dbReference type="EMBL" id="UYRU01003021">
    <property type="protein sequence ID" value="VDK35125.1"/>
    <property type="molecule type" value="Genomic_DNA"/>
</dbReference>
<dbReference type="OrthoDB" id="10264595at2759"/>
<gene>
    <name evidence="1" type="ORF">DILT_LOCUS654</name>
</gene>
<evidence type="ECO:0000313" key="1">
    <source>
        <dbReference type="EMBL" id="VDK35125.1"/>
    </source>
</evidence>
<accession>A0A3P6Q588</accession>
<keyword evidence="2" id="KW-1185">Reference proteome</keyword>
<protein>
    <submittedName>
        <fullName evidence="1">Uncharacterized protein</fullName>
    </submittedName>
</protein>
<proteinExistence type="predicted"/>
<evidence type="ECO:0000313" key="2">
    <source>
        <dbReference type="Proteomes" id="UP000281553"/>
    </source>
</evidence>
<dbReference type="AlphaFoldDB" id="A0A3P6Q588"/>
<sequence length="97" mass="10881">MVLNVLKLYCKVTAKWFAEAIGPEDFHGEEPLNLDAAAVEAVDVPGLLDRFIDLTNGLMEKMALFVHSADLEVQERPLFNYSSLINITLRFANVLPF</sequence>
<name>A0A3P6Q588_DIBLA</name>
<reference evidence="1 2" key="1">
    <citation type="submission" date="2018-11" db="EMBL/GenBank/DDBJ databases">
        <authorList>
            <consortium name="Pathogen Informatics"/>
        </authorList>
    </citation>
    <scope>NUCLEOTIDE SEQUENCE [LARGE SCALE GENOMIC DNA]</scope>
</reference>
<dbReference type="Proteomes" id="UP000281553">
    <property type="component" value="Unassembled WGS sequence"/>
</dbReference>